<dbReference type="STRING" id="1299341.SAMN05444005_102149"/>
<protein>
    <recommendedName>
        <fullName evidence="3">Glycosyl transferase</fullName>
    </recommendedName>
</protein>
<reference evidence="1 2" key="1">
    <citation type="submission" date="2016-10" db="EMBL/GenBank/DDBJ databases">
        <authorList>
            <person name="de Groot N.N."/>
        </authorList>
    </citation>
    <scope>NUCLEOTIDE SEQUENCE [LARGE SCALE GENOMIC DNA]</scope>
    <source>
        <strain evidence="1 2">DSM 27078</strain>
    </source>
</reference>
<evidence type="ECO:0000313" key="2">
    <source>
        <dbReference type="Proteomes" id="UP000198648"/>
    </source>
</evidence>
<name>A0A1H9AHL0_9FLAO</name>
<dbReference type="RefSeq" id="WP_091465967.1">
    <property type="nucleotide sequence ID" value="NZ_FOEI01000002.1"/>
</dbReference>
<dbReference type="Pfam" id="PF13528">
    <property type="entry name" value="Glyco_trans_1_3"/>
    <property type="match status" value="1"/>
</dbReference>
<evidence type="ECO:0008006" key="3">
    <source>
        <dbReference type="Google" id="ProtNLM"/>
    </source>
</evidence>
<keyword evidence="2" id="KW-1185">Reference proteome</keyword>
<sequence>MKILYAVQKTGNGHLARAQEIIPILKTFGEVDILASGNQSQISLPFEIKYNCKGISLVYNEKGEVSYWKTLLNNNYWTFVKDVFKLKPSKYDLIINDYEPISAWSSILKRGNIISLSHQSSLFFKETPKPKKTNLFGELILKLYAPCRKKYGFHFESYHEKIFTPIIREKVRNLKPQVTQGSYVVYLPSFSDAKIIKVLSKINAEWHIFSKYATCNYYLGNCNVYPINEEDFLFKLSYCEGVLCNAGFELPAEALYLKKKLLVIPIKKQIEQEYNAIALKKLGVLTTKRLDFSLIHIWTKSNIVINQNYTNDIESILKEIIEENITITAQTTDYHFA</sequence>
<organism evidence="1 2">
    <name type="scientific">Flavobacterium urocaniciphilum</name>
    <dbReference type="NCBI Taxonomy" id="1299341"/>
    <lineage>
        <taxon>Bacteria</taxon>
        <taxon>Pseudomonadati</taxon>
        <taxon>Bacteroidota</taxon>
        <taxon>Flavobacteriia</taxon>
        <taxon>Flavobacteriales</taxon>
        <taxon>Flavobacteriaceae</taxon>
        <taxon>Flavobacterium</taxon>
    </lineage>
</organism>
<dbReference type="Proteomes" id="UP000198648">
    <property type="component" value="Unassembled WGS sequence"/>
</dbReference>
<proteinExistence type="predicted"/>
<dbReference type="EMBL" id="FOEI01000002">
    <property type="protein sequence ID" value="SEP75967.1"/>
    <property type="molecule type" value="Genomic_DNA"/>
</dbReference>
<dbReference type="OrthoDB" id="9793805at2"/>
<accession>A0A1H9AHL0</accession>
<gene>
    <name evidence="1" type="ORF">SAMN05444005_102149</name>
</gene>
<evidence type="ECO:0000313" key="1">
    <source>
        <dbReference type="EMBL" id="SEP75967.1"/>
    </source>
</evidence>
<dbReference type="AlphaFoldDB" id="A0A1H9AHL0"/>